<protein>
    <submittedName>
        <fullName evidence="2">Uncharacterized protein</fullName>
    </submittedName>
</protein>
<dbReference type="AlphaFoldDB" id="A0A371HDN5"/>
<dbReference type="OrthoDB" id="1828774at2759"/>
<reference evidence="2" key="1">
    <citation type="submission" date="2018-05" db="EMBL/GenBank/DDBJ databases">
        <title>Draft genome of Mucuna pruriens seed.</title>
        <authorList>
            <person name="Nnadi N.E."/>
            <person name="Vos R."/>
            <person name="Hasami M.H."/>
            <person name="Devisetty U.K."/>
            <person name="Aguiy J.C."/>
        </authorList>
    </citation>
    <scope>NUCLEOTIDE SEQUENCE [LARGE SCALE GENOMIC DNA]</scope>
    <source>
        <strain evidence="2">JCA_2017</strain>
    </source>
</reference>
<keyword evidence="1" id="KW-0175">Coiled coil</keyword>
<keyword evidence="3" id="KW-1185">Reference proteome</keyword>
<name>A0A371HDN5_MUCPR</name>
<proteinExistence type="predicted"/>
<dbReference type="EMBL" id="QJKJ01002876">
    <property type="protein sequence ID" value="RDY00913.1"/>
    <property type="molecule type" value="Genomic_DNA"/>
</dbReference>
<sequence>MMDRSLINAASGGALMDKTAIAARHLISNMASNTQQLGIRGASQPRVVNEIGAVDNLRLENQLTELTSLVRQLVVRQHQPIIAARICGVCTSVEHPTNMCATLQKTELDHPKSVGAIGVWEAIISTRVELRAICGLAIQTYPKCTSRSNRLSTTDSAIPDTTVLALAASNLELHQTMNSNNMQFQQNMNATIQDLKMQIEQLANTVSHLQSTGFGNLPSQTISNPRLNASAVTLRSGKELP</sequence>
<evidence type="ECO:0000313" key="3">
    <source>
        <dbReference type="Proteomes" id="UP000257109"/>
    </source>
</evidence>
<dbReference type="Proteomes" id="UP000257109">
    <property type="component" value="Unassembled WGS sequence"/>
</dbReference>
<gene>
    <name evidence="2" type="ORF">CR513_15826</name>
</gene>
<comment type="caution">
    <text evidence="2">The sequence shown here is derived from an EMBL/GenBank/DDBJ whole genome shotgun (WGS) entry which is preliminary data.</text>
</comment>
<organism evidence="2 3">
    <name type="scientific">Mucuna pruriens</name>
    <name type="common">Velvet bean</name>
    <name type="synonym">Dolichos pruriens</name>
    <dbReference type="NCBI Taxonomy" id="157652"/>
    <lineage>
        <taxon>Eukaryota</taxon>
        <taxon>Viridiplantae</taxon>
        <taxon>Streptophyta</taxon>
        <taxon>Embryophyta</taxon>
        <taxon>Tracheophyta</taxon>
        <taxon>Spermatophyta</taxon>
        <taxon>Magnoliopsida</taxon>
        <taxon>eudicotyledons</taxon>
        <taxon>Gunneridae</taxon>
        <taxon>Pentapetalae</taxon>
        <taxon>rosids</taxon>
        <taxon>fabids</taxon>
        <taxon>Fabales</taxon>
        <taxon>Fabaceae</taxon>
        <taxon>Papilionoideae</taxon>
        <taxon>50 kb inversion clade</taxon>
        <taxon>NPAAA clade</taxon>
        <taxon>indigoferoid/millettioid clade</taxon>
        <taxon>Phaseoleae</taxon>
        <taxon>Mucuna</taxon>
    </lineage>
</organism>
<accession>A0A371HDN5</accession>
<evidence type="ECO:0000313" key="2">
    <source>
        <dbReference type="EMBL" id="RDY00913.1"/>
    </source>
</evidence>
<evidence type="ECO:0000256" key="1">
    <source>
        <dbReference type="SAM" id="Coils"/>
    </source>
</evidence>
<feature type="coiled-coil region" evidence="1">
    <location>
        <begin position="185"/>
        <end position="212"/>
    </location>
</feature>
<feature type="non-terminal residue" evidence="2">
    <location>
        <position position="1"/>
    </location>
</feature>